<dbReference type="InterPro" id="IPR023591">
    <property type="entry name" value="Ribosomal_uS2_flav_dom_sf"/>
</dbReference>
<comment type="caution">
    <text evidence="6">The sequence shown here is derived from an EMBL/GenBank/DDBJ whole genome shotgun (WGS) entry which is preliminary data.</text>
</comment>
<dbReference type="HAMAP" id="MF_00291_B">
    <property type="entry name" value="Ribosomal_uS2_B"/>
    <property type="match status" value="1"/>
</dbReference>
<dbReference type="AlphaFoldDB" id="A0A2G9XCQ3"/>
<dbReference type="Proteomes" id="UP000231388">
    <property type="component" value="Unassembled WGS sequence"/>
</dbReference>
<name>A0A2G9XCQ3_UNCKA</name>
<protein>
    <recommendedName>
        <fullName evidence="4 5">Small ribosomal subunit protein uS2</fullName>
    </recommendedName>
</protein>
<evidence type="ECO:0000313" key="6">
    <source>
        <dbReference type="EMBL" id="PIP04744.1"/>
    </source>
</evidence>
<dbReference type="GO" id="GO:0003735">
    <property type="term" value="F:structural constituent of ribosome"/>
    <property type="evidence" value="ECO:0007669"/>
    <property type="project" value="InterPro"/>
</dbReference>
<dbReference type="PANTHER" id="PTHR12534">
    <property type="entry name" value="30S RIBOSOMAL PROTEIN S2 PROKARYOTIC AND ORGANELLAR"/>
    <property type="match status" value="1"/>
</dbReference>
<keyword evidence="2 5" id="KW-0689">Ribosomal protein</keyword>
<dbReference type="InterPro" id="IPR005706">
    <property type="entry name" value="Ribosomal_uS2_bac/mit/plastid"/>
</dbReference>
<dbReference type="Gene3D" id="3.40.50.10490">
    <property type="entry name" value="Glucose-6-phosphate isomerase like protein, domain 1"/>
    <property type="match status" value="1"/>
</dbReference>
<dbReference type="PANTHER" id="PTHR12534:SF0">
    <property type="entry name" value="SMALL RIBOSOMAL SUBUNIT PROTEIN US2M"/>
    <property type="match status" value="1"/>
</dbReference>
<evidence type="ECO:0000256" key="1">
    <source>
        <dbReference type="ARBA" id="ARBA00006242"/>
    </source>
</evidence>
<dbReference type="Gene3D" id="1.10.287.610">
    <property type="entry name" value="Helix hairpin bin"/>
    <property type="match status" value="1"/>
</dbReference>
<evidence type="ECO:0000256" key="2">
    <source>
        <dbReference type="ARBA" id="ARBA00022980"/>
    </source>
</evidence>
<dbReference type="Pfam" id="PF00318">
    <property type="entry name" value="Ribosomal_S2"/>
    <property type="match status" value="1"/>
</dbReference>
<gene>
    <name evidence="5 6" type="primary">rpsB</name>
    <name evidence="6" type="ORF">COX53_00870</name>
</gene>
<dbReference type="InterPro" id="IPR001865">
    <property type="entry name" value="Ribosomal_uS2"/>
</dbReference>
<accession>A0A2G9XCQ3</accession>
<dbReference type="PRINTS" id="PR00395">
    <property type="entry name" value="RIBOSOMALS2"/>
</dbReference>
<sequence>MKKETKNLKVKKAPKLSAGAKGDKSAAAAFRIPTPEKMLEAGVHFGHQVRRWNPTMSPFIFGKNRNIHIIDLFITERKLREACEFLQKTAKAGEGILFVGTKRQAQELVKTAAEECGALYMSNRWIGGVLTNFSEVKKNIERLKELTRKKEEKELLRYTKKEQLLIDREIQRLNFMVGGIAKMKKLPAAIFIVDVKKEKTAYREAVRTGVKIVSLSDTNNDVSKVDYPIPGNDDAMKSIALIVKTIASSVKMGYKEEVNHGLKVKGQKLK</sequence>
<comment type="similarity">
    <text evidence="1 5">Belongs to the universal ribosomal protein uS2 family.</text>
</comment>
<dbReference type="SUPFAM" id="SSF52313">
    <property type="entry name" value="Ribosomal protein S2"/>
    <property type="match status" value="1"/>
</dbReference>
<dbReference type="CDD" id="cd01425">
    <property type="entry name" value="RPS2"/>
    <property type="match status" value="1"/>
</dbReference>
<evidence type="ECO:0000256" key="5">
    <source>
        <dbReference type="HAMAP-Rule" id="MF_00291"/>
    </source>
</evidence>
<dbReference type="GO" id="GO:0006412">
    <property type="term" value="P:translation"/>
    <property type="evidence" value="ECO:0007669"/>
    <property type="project" value="UniProtKB-UniRule"/>
</dbReference>
<dbReference type="EMBL" id="PCQY01000011">
    <property type="protein sequence ID" value="PIP04744.1"/>
    <property type="molecule type" value="Genomic_DNA"/>
</dbReference>
<keyword evidence="3 5" id="KW-0687">Ribonucleoprotein</keyword>
<proteinExistence type="inferred from homology"/>
<evidence type="ECO:0000256" key="3">
    <source>
        <dbReference type="ARBA" id="ARBA00023274"/>
    </source>
</evidence>
<evidence type="ECO:0000313" key="7">
    <source>
        <dbReference type="Proteomes" id="UP000231388"/>
    </source>
</evidence>
<organism evidence="6 7">
    <name type="scientific">candidate division WWE3 bacterium CG23_combo_of_CG06-09_8_20_14_all_40_14</name>
    <dbReference type="NCBI Taxonomy" id="1975095"/>
    <lineage>
        <taxon>Bacteria</taxon>
        <taxon>Katanobacteria</taxon>
    </lineage>
</organism>
<reference evidence="6 7" key="1">
    <citation type="submission" date="2017-09" db="EMBL/GenBank/DDBJ databases">
        <title>Depth-based differentiation of microbial function through sediment-hosted aquifers and enrichment of novel symbionts in the deep terrestrial subsurface.</title>
        <authorList>
            <person name="Probst A.J."/>
            <person name="Ladd B."/>
            <person name="Jarett J.K."/>
            <person name="Geller-Mcgrath D.E."/>
            <person name="Sieber C.M."/>
            <person name="Emerson J.B."/>
            <person name="Anantharaman K."/>
            <person name="Thomas B.C."/>
            <person name="Malmstrom R."/>
            <person name="Stieglmeier M."/>
            <person name="Klingl A."/>
            <person name="Woyke T."/>
            <person name="Ryan C.M."/>
            <person name="Banfield J.F."/>
        </authorList>
    </citation>
    <scope>NUCLEOTIDE SEQUENCE [LARGE SCALE GENOMIC DNA]</scope>
    <source>
        <strain evidence="6">CG23_combo_of_CG06-09_8_20_14_all_40_14</strain>
    </source>
</reference>
<dbReference type="NCBIfam" id="TIGR01011">
    <property type="entry name" value="rpsB_bact"/>
    <property type="match status" value="1"/>
</dbReference>
<evidence type="ECO:0000256" key="4">
    <source>
        <dbReference type="ARBA" id="ARBA00035256"/>
    </source>
</evidence>
<dbReference type="GO" id="GO:0022627">
    <property type="term" value="C:cytosolic small ribosomal subunit"/>
    <property type="evidence" value="ECO:0007669"/>
    <property type="project" value="TreeGrafter"/>
</dbReference>